<dbReference type="PANTHER" id="PTHR32282:SF33">
    <property type="entry name" value="PEPTIDOGLYCAN GLYCOSYLTRANSFERASE"/>
    <property type="match status" value="1"/>
</dbReference>
<dbReference type="GO" id="GO:0030288">
    <property type="term" value="C:outer membrane-bounded periplasmic space"/>
    <property type="evidence" value="ECO:0007669"/>
    <property type="project" value="TreeGrafter"/>
</dbReference>
<evidence type="ECO:0000313" key="18">
    <source>
        <dbReference type="EMBL" id="RBQ21507.1"/>
    </source>
</evidence>
<keyword evidence="15" id="KW-0472">Membrane</keyword>
<comment type="catalytic activity">
    <reaction evidence="13">
        <text>[GlcNAc-(1-&gt;4)-Mur2Ac(oyl-L-Ala-gamma-D-Glu-L-Lys-D-Ala-D-Ala)](n)-di-trans,octa-cis-undecaprenyl diphosphate + beta-D-GlcNAc-(1-&gt;4)-Mur2Ac(oyl-L-Ala-gamma-D-Glu-L-Lys-D-Ala-D-Ala)-di-trans,octa-cis-undecaprenyl diphosphate = [GlcNAc-(1-&gt;4)-Mur2Ac(oyl-L-Ala-gamma-D-Glu-L-Lys-D-Ala-D-Ala)](n+1)-di-trans,octa-cis-undecaprenyl diphosphate + di-trans,octa-cis-undecaprenyl diphosphate + H(+)</text>
        <dbReference type="Rhea" id="RHEA:23708"/>
        <dbReference type="Rhea" id="RHEA-COMP:9602"/>
        <dbReference type="Rhea" id="RHEA-COMP:9603"/>
        <dbReference type="ChEBI" id="CHEBI:15378"/>
        <dbReference type="ChEBI" id="CHEBI:58405"/>
        <dbReference type="ChEBI" id="CHEBI:60033"/>
        <dbReference type="ChEBI" id="CHEBI:78435"/>
        <dbReference type="EC" id="2.4.99.28"/>
    </reaction>
</comment>
<dbReference type="FunFam" id="1.10.3810.10:FF:000001">
    <property type="entry name" value="Penicillin-binding protein 1A"/>
    <property type="match status" value="1"/>
</dbReference>
<keyword evidence="7" id="KW-0378">Hydrolase</keyword>
<dbReference type="Pfam" id="PF00912">
    <property type="entry name" value="Transgly"/>
    <property type="match status" value="1"/>
</dbReference>
<evidence type="ECO:0000256" key="3">
    <source>
        <dbReference type="ARBA" id="ARBA00022645"/>
    </source>
</evidence>
<evidence type="ECO:0000256" key="2">
    <source>
        <dbReference type="ARBA" id="ARBA00007739"/>
    </source>
</evidence>
<evidence type="ECO:0000256" key="5">
    <source>
        <dbReference type="ARBA" id="ARBA00022676"/>
    </source>
</evidence>
<dbReference type="Proteomes" id="UP000253303">
    <property type="component" value="Unassembled WGS sequence"/>
</dbReference>
<dbReference type="InterPro" id="IPR036950">
    <property type="entry name" value="PBP_transglycosylase"/>
</dbReference>
<dbReference type="Pfam" id="PF00905">
    <property type="entry name" value="Transpeptidase"/>
    <property type="match status" value="1"/>
</dbReference>
<dbReference type="InterPro" id="IPR050396">
    <property type="entry name" value="Glycosyltr_51/Transpeptidase"/>
</dbReference>
<dbReference type="GO" id="GO:0008955">
    <property type="term" value="F:peptidoglycan glycosyltransferase activity"/>
    <property type="evidence" value="ECO:0007669"/>
    <property type="project" value="UniProtKB-EC"/>
</dbReference>
<comment type="catalytic activity">
    <reaction evidence="12">
        <text>Preferential cleavage: (Ac)2-L-Lys-D-Ala-|-D-Ala. Also transpeptidation of peptidyl-alanyl moieties that are N-acyl substituents of D-alanine.</text>
        <dbReference type="EC" id="3.4.16.4"/>
    </reaction>
</comment>
<dbReference type="SUPFAM" id="SSF56601">
    <property type="entry name" value="beta-lactamase/transpeptidase-like"/>
    <property type="match status" value="1"/>
</dbReference>
<dbReference type="OrthoDB" id="7911552at2"/>
<feature type="domain" description="Glycosyl transferase family 51" evidence="17">
    <location>
        <begin position="87"/>
        <end position="275"/>
    </location>
</feature>
<keyword evidence="8" id="KW-0133">Cell shape</keyword>
<evidence type="ECO:0000256" key="8">
    <source>
        <dbReference type="ARBA" id="ARBA00022960"/>
    </source>
</evidence>
<keyword evidence="6" id="KW-0808">Transferase</keyword>
<keyword evidence="5" id="KW-0328">Glycosyltransferase</keyword>
<feature type="transmembrane region" description="Helical" evidence="15">
    <location>
        <begin position="28"/>
        <end position="50"/>
    </location>
</feature>
<evidence type="ECO:0000256" key="4">
    <source>
        <dbReference type="ARBA" id="ARBA00022670"/>
    </source>
</evidence>
<name>A0A366M630_9ACTN</name>
<keyword evidence="10" id="KW-0511">Multifunctional enzyme</keyword>
<dbReference type="GO" id="GO:0071555">
    <property type="term" value="P:cell wall organization"/>
    <property type="evidence" value="ECO:0007669"/>
    <property type="project" value="UniProtKB-KW"/>
</dbReference>
<evidence type="ECO:0000256" key="9">
    <source>
        <dbReference type="ARBA" id="ARBA00022984"/>
    </source>
</evidence>
<accession>A0A366M630</accession>
<dbReference type="InterPro" id="IPR001264">
    <property type="entry name" value="Glyco_trans_51"/>
</dbReference>
<proteinExistence type="inferred from homology"/>
<dbReference type="GO" id="GO:0009002">
    <property type="term" value="F:serine-type D-Ala-D-Ala carboxypeptidase activity"/>
    <property type="evidence" value="ECO:0007669"/>
    <property type="project" value="UniProtKB-EC"/>
</dbReference>
<dbReference type="GO" id="GO:0006508">
    <property type="term" value="P:proteolysis"/>
    <property type="evidence" value="ECO:0007669"/>
    <property type="project" value="UniProtKB-KW"/>
</dbReference>
<keyword evidence="3" id="KW-0121">Carboxypeptidase</keyword>
<evidence type="ECO:0000256" key="10">
    <source>
        <dbReference type="ARBA" id="ARBA00023268"/>
    </source>
</evidence>
<evidence type="ECO:0000256" key="15">
    <source>
        <dbReference type="SAM" id="Phobius"/>
    </source>
</evidence>
<evidence type="ECO:0000259" key="17">
    <source>
        <dbReference type="Pfam" id="PF00912"/>
    </source>
</evidence>
<keyword evidence="11" id="KW-0961">Cell wall biogenesis/degradation</keyword>
<reference evidence="18 19" key="1">
    <citation type="submission" date="2018-06" db="EMBL/GenBank/DDBJ databases">
        <title>Sphaerisporangium craniellae sp. nov., isolated from a marine sponge in the South China Sea.</title>
        <authorList>
            <person name="Li L."/>
        </authorList>
    </citation>
    <scope>NUCLEOTIDE SEQUENCE [LARGE SCALE GENOMIC DNA]</scope>
    <source>
        <strain evidence="18 19">LHW63015</strain>
    </source>
</reference>
<dbReference type="GO" id="GO:0009252">
    <property type="term" value="P:peptidoglycan biosynthetic process"/>
    <property type="evidence" value="ECO:0007669"/>
    <property type="project" value="UniProtKB-KW"/>
</dbReference>
<gene>
    <name evidence="18" type="ORF">DP939_02010</name>
</gene>
<dbReference type="SUPFAM" id="SSF53955">
    <property type="entry name" value="Lysozyme-like"/>
    <property type="match status" value="1"/>
</dbReference>
<dbReference type="AlphaFoldDB" id="A0A366M630"/>
<keyword evidence="19" id="KW-1185">Reference proteome</keyword>
<comment type="similarity">
    <text evidence="2">In the N-terminal section; belongs to the glycosyltransferase 51 family.</text>
</comment>
<keyword evidence="9" id="KW-0573">Peptidoglycan synthesis</keyword>
<dbReference type="GO" id="GO:0008360">
    <property type="term" value="P:regulation of cell shape"/>
    <property type="evidence" value="ECO:0007669"/>
    <property type="project" value="UniProtKB-KW"/>
</dbReference>
<evidence type="ECO:0000256" key="7">
    <source>
        <dbReference type="ARBA" id="ARBA00022801"/>
    </source>
</evidence>
<keyword evidence="4" id="KW-0645">Protease</keyword>
<evidence type="ECO:0000256" key="1">
    <source>
        <dbReference type="ARBA" id="ARBA00007090"/>
    </source>
</evidence>
<feature type="domain" description="Penicillin-binding protein transpeptidase" evidence="16">
    <location>
        <begin position="378"/>
        <end position="639"/>
    </location>
</feature>
<keyword evidence="15" id="KW-1133">Transmembrane helix</keyword>
<dbReference type="InterPro" id="IPR023346">
    <property type="entry name" value="Lysozyme-like_dom_sf"/>
</dbReference>
<dbReference type="Gene3D" id="1.10.3810.10">
    <property type="entry name" value="Biosynthetic peptidoglycan transglycosylase-like"/>
    <property type="match status" value="1"/>
</dbReference>
<dbReference type="GO" id="GO:0008658">
    <property type="term" value="F:penicillin binding"/>
    <property type="evidence" value="ECO:0007669"/>
    <property type="project" value="InterPro"/>
</dbReference>
<dbReference type="EMBL" id="QMEY01000001">
    <property type="protein sequence ID" value="RBQ21507.1"/>
    <property type="molecule type" value="Genomic_DNA"/>
</dbReference>
<evidence type="ECO:0000256" key="11">
    <source>
        <dbReference type="ARBA" id="ARBA00023316"/>
    </source>
</evidence>
<comment type="similarity">
    <text evidence="1">In the C-terminal section; belongs to the transpeptidase family.</text>
</comment>
<dbReference type="InterPro" id="IPR001460">
    <property type="entry name" value="PCN-bd_Tpept"/>
</dbReference>
<dbReference type="PANTHER" id="PTHR32282">
    <property type="entry name" value="BINDING PROTEIN TRANSPEPTIDASE, PUTATIVE-RELATED"/>
    <property type="match status" value="1"/>
</dbReference>
<evidence type="ECO:0000256" key="13">
    <source>
        <dbReference type="ARBA" id="ARBA00049902"/>
    </source>
</evidence>
<comment type="caution">
    <text evidence="18">The sequence shown here is derived from an EMBL/GenBank/DDBJ whole genome shotgun (WGS) entry which is preliminary data.</text>
</comment>
<feature type="region of interest" description="Disordered" evidence="14">
    <location>
        <begin position="707"/>
        <end position="781"/>
    </location>
</feature>
<evidence type="ECO:0000259" key="16">
    <source>
        <dbReference type="Pfam" id="PF00905"/>
    </source>
</evidence>
<evidence type="ECO:0000256" key="6">
    <source>
        <dbReference type="ARBA" id="ARBA00022679"/>
    </source>
</evidence>
<organism evidence="18 19">
    <name type="scientific">Spongiactinospora rosea</name>
    <dbReference type="NCBI Taxonomy" id="2248750"/>
    <lineage>
        <taxon>Bacteria</taxon>
        <taxon>Bacillati</taxon>
        <taxon>Actinomycetota</taxon>
        <taxon>Actinomycetes</taxon>
        <taxon>Streptosporangiales</taxon>
        <taxon>Streptosporangiaceae</taxon>
        <taxon>Spongiactinospora</taxon>
    </lineage>
</organism>
<dbReference type="Gene3D" id="3.40.710.10">
    <property type="entry name" value="DD-peptidase/beta-lactamase superfamily"/>
    <property type="match status" value="1"/>
</dbReference>
<sequence>MPFNARGRRTLELVQAQTTDRSPLLLNVLRLTAAAAITGVLAAAVALPAVGGAGITIKSATEGLQLKPEELDEPPLPEKSVLLDRDGDPFAQFYFENRESITLDQVAPVMREAIVAIEDFRFYEHGPIDLEGTFRALLTNLSSGGVSQGGSSITQQYVKLVLLNKAETDAERRAATATTYPRKLAELRYAMALEKKYSKDEILERYLNISYFGAGAYGIQAAAKRFFDKPAAKLTLAEAATLAGAVQNPSVTDPNVGKASRKRLLDRRDVVLDRMAELEKITHQEAEAAKAKSLGWKDVDIPGGCHESRYPYFCLYVQREMLTNAAFGKTDSQRRRLLRNGGLTIKTTLDTKMQKASEEAIGRYVDPGDKPAASQAMVVPGTGEIRAMAASRKFGTSRKKNQISYNLPADRAHGGGAGFQAGSTFKVFTLLTALDQGMKVDDGLKAPNAYLAPSTSAFKDCKGNSVGAVSGPPAHNSSEGSGGFKSLSTGTWGSVNTFFLALEQKVGLCEVVTMAKKLGVKRAADGTALREVQTFTLGVNEMDPVTLANAYATIAARGEYCQPIAVTEVRDRYGKAKQHKPRCKQVLDEEVADAASHILSGVFTKGTMQDVGGIGRDAAGKTGTTDDYTAAWFAGYTPDLSSAVSIGDPRGAFQHDLVGVTIGGRYWSYVYGASISGPIWKESMLKALEDIEPTSFTALNADRFGGCSTGCAPKPPKEKKEEGDERDGFPFPFPDGDDDGFPENEEEDGGPDPGGRGEVQPDDYWNDGLAIPQDTPVTPFQ</sequence>
<feature type="compositionally biased region" description="Acidic residues" evidence="14">
    <location>
        <begin position="735"/>
        <end position="750"/>
    </location>
</feature>
<feature type="compositionally biased region" description="Basic and acidic residues" evidence="14">
    <location>
        <begin position="715"/>
        <end position="728"/>
    </location>
</feature>
<protein>
    <submittedName>
        <fullName evidence="18">Penicillin-binding protein</fullName>
    </submittedName>
</protein>
<dbReference type="InterPro" id="IPR012338">
    <property type="entry name" value="Beta-lactam/transpept-like"/>
</dbReference>
<evidence type="ECO:0000256" key="14">
    <source>
        <dbReference type="SAM" id="MobiDB-lite"/>
    </source>
</evidence>
<keyword evidence="15" id="KW-0812">Transmembrane</keyword>
<evidence type="ECO:0000256" key="12">
    <source>
        <dbReference type="ARBA" id="ARBA00034000"/>
    </source>
</evidence>
<evidence type="ECO:0000313" key="19">
    <source>
        <dbReference type="Proteomes" id="UP000253303"/>
    </source>
</evidence>